<organism evidence="2 3">
    <name type="scientific">Artemia franciscana</name>
    <name type="common">Brine shrimp</name>
    <name type="synonym">Artemia sanfranciscana</name>
    <dbReference type="NCBI Taxonomy" id="6661"/>
    <lineage>
        <taxon>Eukaryota</taxon>
        <taxon>Metazoa</taxon>
        <taxon>Ecdysozoa</taxon>
        <taxon>Arthropoda</taxon>
        <taxon>Crustacea</taxon>
        <taxon>Branchiopoda</taxon>
        <taxon>Anostraca</taxon>
        <taxon>Artemiidae</taxon>
        <taxon>Artemia</taxon>
    </lineage>
</organism>
<feature type="domain" description="NTF2" evidence="1">
    <location>
        <begin position="92"/>
        <end position="207"/>
    </location>
</feature>
<sequence>MQLTYKKQLIKTLEPLKPAINAVHGTDFKIKDAVKESFSKFKEEHKTDIDVKFMDIETCVSRLEQTSSAGVDPALLQKLIESQDRLSQSAEIAEKFVELYYDSMDKARQKLLMMYLDDATLSWNGNGGKGKAYVMNLILAIPPTQHEVASFDAVPMIVDPLPGRPSIMILVAGSVRFDKGKEKAFQQSFVLVIEEGKGRIYSDVFRLQDE</sequence>
<dbReference type="Gene3D" id="3.10.450.50">
    <property type="match status" value="1"/>
</dbReference>
<dbReference type="GO" id="GO:0006913">
    <property type="term" value="P:nucleocytoplasmic transport"/>
    <property type="evidence" value="ECO:0007669"/>
    <property type="project" value="InterPro"/>
</dbReference>
<dbReference type="PROSITE" id="PS50177">
    <property type="entry name" value="NTF2_DOMAIN"/>
    <property type="match status" value="1"/>
</dbReference>
<dbReference type="SUPFAM" id="SSF54427">
    <property type="entry name" value="NTF2-like"/>
    <property type="match status" value="1"/>
</dbReference>
<dbReference type="InterPro" id="IPR045875">
    <property type="entry name" value="NTF2"/>
</dbReference>
<dbReference type="EMBL" id="JAVRJZ010000090">
    <property type="protein sequence ID" value="KAK2703500.1"/>
    <property type="molecule type" value="Genomic_DNA"/>
</dbReference>
<protein>
    <recommendedName>
        <fullName evidence="1">NTF2 domain-containing protein</fullName>
    </recommendedName>
</protein>
<dbReference type="CDD" id="cd00780">
    <property type="entry name" value="NTF2"/>
    <property type="match status" value="1"/>
</dbReference>
<reference evidence="2" key="1">
    <citation type="submission" date="2023-07" db="EMBL/GenBank/DDBJ databases">
        <title>Chromosome-level genome assembly of Artemia franciscana.</title>
        <authorList>
            <person name="Jo E."/>
        </authorList>
    </citation>
    <scope>NUCLEOTIDE SEQUENCE</scope>
    <source>
        <tissue evidence="2">Whole body</tissue>
    </source>
</reference>
<evidence type="ECO:0000313" key="3">
    <source>
        <dbReference type="Proteomes" id="UP001187531"/>
    </source>
</evidence>
<proteinExistence type="predicted"/>
<dbReference type="Pfam" id="PF02136">
    <property type="entry name" value="NTF2"/>
    <property type="match status" value="1"/>
</dbReference>
<dbReference type="InterPro" id="IPR032710">
    <property type="entry name" value="NTF2-like_dom_sf"/>
</dbReference>
<evidence type="ECO:0000259" key="1">
    <source>
        <dbReference type="PROSITE" id="PS50177"/>
    </source>
</evidence>
<dbReference type="InterPro" id="IPR018222">
    <property type="entry name" value="Nuclear_transport_factor_2_euk"/>
</dbReference>
<gene>
    <name evidence="2" type="ORF">QYM36_018080</name>
</gene>
<dbReference type="PANTHER" id="PTHR12612">
    <property type="entry name" value="NUCLEAR TRANSPORT FACTOR 2"/>
    <property type="match status" value="1"/>
</dbReference>
<name>A0AA88L0V1_ARTSF</name>
<accession>A0AA88L0V1</accession>
<dbReference type="Proteomes" id="UP001187531">
    <property type="component" value="Unassembled WGS sequence"/>
</dbReference>
<keyword evidence="3" id="KW-1185">Reference proteome</keyword>
<dbReference type="AlphaFoldDB" id="A0AA88L0V1"/>
<comment type="caution">
    <text evidence="2">The sequence shown here is derived from an EMBL/GenBank/DDBJ whole genome shotgun (WGS) entry which is preliminary data.</text>
</comment>
<dbReference type="InterPro" id="IPR002075">
    <property type="entry name" value="NTF2_dom"/>
</dbReference>
<evidence type="ECO:0000313" key="2">
    <source>
        <dbReference type="EMBL" id="KAK2703500.1"/>
    </source>
</evidence>